<protein>
    <recommendedName>
        <fullName evidence="6">TrbL/VirB6 plasmid conjugal transfer protein</fullName>
    </recommendedName>
</protein>
<feature type="compositionally biased region" description="Gly residues" evidence="1">
    <location>
        <begin position="437"/>
        <end position="449"/>
    </location>
</feature>
<feature type="compositionally biased region" description="Low complexity" evidence="1">
    <location>
        <begin position="804"/>
        <end position="816"/>
    </location>
</feature>
<feature type="signal peptide" evidence="3">
    <location>
        <begin position="1"/>
        <end position="17"/>
    </location>
</feature>
<keyword evidence="2" id="KW-0472">Membrane</keyword>
<feature type="transmembrane region" description="Helical" evidence="2">
    <location>
        <begin position="361"/>
        <end position="379"/>
    </location>
</feature>
<feature type="region of interest" description="Disordered" evidence="1">
    <location>
        <begin position="602"/>
        <end position="624"/>
    </location>
</feature>
<feature type="compositionally biased region" description="Basic and acidic residues" evidence="1">
    <location>
        <begin position="725"/>
        <end position="735"/>
    </location>
</feature>
<feature type="compositionally biased region" description="Low complexity" evidence="1">
    <location>
        <begin position="959"/>
        <end position="975"/>
    </location>
</feature>
<feature type="compositionally biased region" description="Low complexity" evidence="1">
    <location>
        <begin position="450"/>
        <end position="471"/>
    </location>
</feature>
<feature type="transmembrane region" description="Helical" evidence="2">
    <location>
        <begin position="58"/>
        <end position="80"/>
    </location>
</feature>
<feature type="region of interest" description="Disordered" evidence="1">
    <location>
        <begin position="667"/>
        <end position="1010"/>
    </location>
</feature>
<feature type="transmembrane region" description="Helical" evidence="2">
    <location>
        <begin position="219"/>
        <end position="241"/>
    </location>
</feature>
<feature type="compositionally biased region" description="Pro residues" evidence="1">
    <location>
        <begin position="843"/>
        <end position="884"/>
    </location>
</feature>
<evidence type="ECO:0008006" key="6">
    <source>
        <dbReference type="Google" id="ProtNLM"/>
    </source>
</evidence>
<feature type="transmembrane region" description="Helical" evidence="2">
    <location>
        <begin position="92"/>
        <end position="109"/>
    </location>
</feature>
<feature type="compositionally biased region" description="Pro residues" evidence="1">
    <location>
        <begin position="976"/>
        <end position="990"/>
    </location>
</feature>
<dbReference type="PRINTS" id="PR01217">
    <property type="entry name" value="PRICHEXTENSN"/>
</dbReference>
<feature type="compositionally biased region" description="Low complexity" evidence="1">
    <location>
        <begin position="915"/>
        <end position="931"/>
    </location>
</feature>
<comment type="caution">
    <text evidence="4">The sequence shown here is derived from an EMBL/GenBank/DDBJ whole genome shotgun (WGS) entry which is preliminary data.</text>
</comment>
<name>A0A100HML5_9DEIO</name>
<feature type="compositionally biased region" description="Pro residues" evidence="1">
    <location>
        <begin position="932"/>
        <end position="958"/>
    </location>
</feature>
<feature type="transmembrane region" description="Helical" evidence="2">
    <location>
        <begin position="248"/>
        <end position="265"/>
    </location>
</feature>
<sequence length="1010" mass="100641">MSRALPLLVLLAGVAHAAGTPVECPTAAVASTADVTLSAFLPNAPCLFAQNIDLWARWGLWTGMATVGLTLTAAFFFWKLFAAVMGGAPEKALMPFMIAAVIGLLVSPARENKGLLPDIQASAMEGFVSLYSMSAAVGTRALTEGPTSVQEQTRELGKNVALLVARGSQAAEIRKQLDAIKAGEISGDLKDPNLVNSLYAQQLEKDQAGITQAFSGNGWVFNVGFLLLYGLFAIFAGIMYAVGFSLQLSLLLLPVAIAFLVLGRFQPVGYVGGSYLAAMLVAVVMPISVASVTTVGLGIPAARLMPTVTKMNSEVAANLQKYQRSIDQGCSFTEIGCQLNEQVMLPIQSDLSSLKEMFTRMILVIAALIVGLSIASSALRRVPSGLAALVGISGGGESSGVETGALTKVLGGAAKMMGAEMLMKAVQAKAVGGMLGKRSGGTSTGGSTSGGESAAPGVPSGSVSASGSVPPETVTEGAQGAAATNPNVPPEAVTAPSMSTPIGAGYAAFRSARENGQGRAGAAVAGGRGVATAVGAQAQESFSTGAKAVRASAGQSLQAARAQVAASAWGGTANAQKAGQAWEAGVAGPARAVRNDIRAIRQDVETRRGPDSTNQFGPRDADAAELHPRVTVAEAEATATADRAAAIRGATAYADDVRPPSGRAISAMRAQGGSEGSARPGPAIVTPRQATQDGQSLRGEGTNLPAYSGTPNQAPPPAPNPLDVEAERNRQRAEQGPRPAVVLGGVPRRAMSAASSGGRAIPGVDVSPLGPSPAPAPAPAPAPTPARAPSRNEISQARLANRESAAASTPAAAPTASPAPAPSAPSAPTSTPEARPTAAPASETPPPPAAAPTPTPAQAPTAPATPTPTPAPRHTPPAPAPTPAATPSAPAAPTAPTPVSPAPAPRPAPAPAPSTPAETPTAPTAPTAASPAPAPRPTPAPAPRPAPAPTPAPAPAPQAAPVTPNPQSAAATPASTPTPPAPPAPAPAPKVTPASAGQTNPPSTSDQKED</sequence>
<dbReference type="EMBL" id="BCMS01000003">
    <property type="protein sequence ID" value="GAQ23501.1"/>
    <property type="molecule type" value="Genomic_DNA"/>
</dbReference>
<feature type="compositionally biased region" description="Pro residues" evidence="1">
    <location>
        <begin position="770"/>
        <end position="786"/>
    </location>
</feature>
<organism evidence="4 5">
    <name type="scientific">Deinococcus grandis</name>
    <dbReference type="NCBI Taxonomy" id="57498"/>
    <lineage>
        <taxon>Bacteria</taxon>
        <taxon>Thermotogati</taxon>
        <taxon>Deinococcota</taxon>
        <taxon>Deinococci</taxon>
        <taxon>Deinococcales</taxon>
        <taxon>Deinococcaceae</taxon>
        <taxon>Deinococcus</taxon>
    </lineage>
</organism>
<feature type="compositionally biased region" description="Low complexity" evidence="1">
    <location>
        <begin position="826"/>
        <end position="842"/>
    </location>
</feature>
<feature type="compositionally biased region" description="Pro residues" evidence="1">
    <location>
        <begin position="893"/>
        <end position="914"/>
    </location>
</feature>
<evidence type="ECO:0000313" key="4">
    <source>
        <dbReference type="EMBL" id="GAQ23501.1"/>
    </source>
</evidence>
<evidence type="ECO:0000313" key="5">
    <source>
        <dbReference type="Proteomes" id="UP000056209"/>
    </source>
</evidence>
<feature type="compositionally biased region" description="Low complexity" evidence="1">
    <location>
        <begin position="748"/>
        <end position="759"/>
    </location>
</feature>
<feature type="chain" id="PRO_5007086662" description="TrbL/VirB6 plasmid conjugal transfer protein" evidence="3">
    <location>
        <begin position="18"/>
        <end position="1010"/>
    </location>
</feature>
<reference evidence="5" key="1">
    <citation type="submission" date="2015-11" db="EMBL/GenBank/DDBJ databases">
        <title>Draft Genome Sequence of the Radioresistant Bacterium Deinococcus grandis, Isolated from Freshwater Fish in Japan.</title>
        <authorList>
            <person name="Satoh K."/>
            <person name="Onodera T."/>
            <person name="Omoso K."/>
            <person name="Takeda-Yano K."/>
            <person name="Katayama T."/>
            <person name="Oono Y."/>
            <person name="Narumi I."/>
        </authorList>
    </citation>
    <scope>NUCLEOTIDE SEQUENCE [LARGE SCALE GENOMIC DNA]</scope>
    <source>
        <strain evidence="5">ATCC 43672</strain>
    </source>
</reference>
<evidence type="ECO:0000256" key="1">
    <source>
        <dbReference type="SAM" id="MobiDB-lite"/>
    </source>
</evidence>
<dbReference type="AlphaFoldDB" id="A0A100HML5"/>
<keyword evidence="2" id="KW-1133">Transmembrane helix</keyword>
<gene>
    <name evidence="4" type="ORF">DEIGR_310020</name>
</gene>
<keyword evidence="5" id="KW-1185">Reference proteome</keyword>
<feature type="compositionally biased region" description="Polar residues" evidence="1">
    <location>
        <begin position="997"/>
        <end position="1010"/>
    </location>
</feature>
<evidence type="ECO:0000256" key="3">
    <source>
        <dbReference type="SAM" id="SignalP"/>
    </source>
</evidence>
<keyword evidence="3" id="KW-0732">Signal</keyword>
<dbReference type="Proteomes" id="UP000056209">
    <property type="component" value="Unassembled WGS sequence"/>
</dbReference>
<proteinExistence type="predicted"/>
<keyword evidence="2" id="KW-0812">Transmembrane</keyword>
<accession>A0A100HML5</accession>
<feature type="transmembrane region" description="Helical" evidence="2">
    <location>
        <begin position="277"/>
        <end position="302"/>
    </location>
</feature>
<feature type="region of interest" description="Disordered" evidence="1">
    <location>
        <begin position="437"/>
        <end position="496"/>
    </location>
</feature>
<evidence type="ECO:0000256" key="2">
    <source>
        <dbReference type="SAM" id="Phobius"/>
    </source>
</evidence>